<dbReference type="EMBL" id="CAVMJV010000004">
    <property type="protein sequence ID" value="CAK5026554.1"/>
    <property type="molecule type" value="Genomic_DNA"/>
</dbReference>
<dbReference type="Proteomes" id="UP001497535">
    <property type="component" value="Unassembled WGS sequence"/>
</dbReference>
<accession>A0ACB0Y0I2</accession>
<protein>
    <submittedName>
        <fullName evidence="1">Uncharacterized protein</fullName>
    </submittedName>
</protein>
<name>A0ACB0Y0I2_MELEN</name>
<evidence type="ECO:0000313" key="1">
    <source>
        <dbReference type="EMBL" id="CAK5026554.1"/>
    </source>
</evidence>
<proteinExistence type="predicted"/>
<organism evidence="1 2">
    <name type="scientific">Meloidogyne enterolobii</name>
    <name type="common">Root-knot nematode worm</name>
    <name type="synonym">Meloidogyne mayaguensis</name>
    <dbReference type="NCBI Taxonomy" id="390850"/>
    <lineage>
        <taxon>Eukaryota</taxon>
        <taxon>Metazoa</taxon>
        <taxon>Ecdysozoa</taxon>
        <taxon>Nematoda</taxon>
        <taxon>Chromadorea</taxon>
        <taxon>Rhabditida</taxon>
        <taxon>Tylenchina</taxon>
        <taxon>Tylenchomorpha</taxon>
        <taxon>Tylenchoidea</taxon>
        <taxon>Meloidogynidae</taxon>
        <taxon>Meloidogyninae</taxon>
        <taxon>Meloidogyne</taxon>
    </lineage>
</organism>
<comment type="caution">
    <text evidence="1">The sequence shown here is derived from an EMBL/GenBank/DDBJ whole genome shotgun (WGS) entry which is preliminary data.</text>
</comment>
<sequence>MSTPKKLRYRSDKSEDSDENFESNEEDDKFEPAIATSSGRLVRPSLGNASKTGINNEINNKESNDVNVQVPMKRLKNHESDKVCAPDFSKIVRYLTAVQQTHDNSINLLNEEEVKVFLSIFLGKDKTFKS</sequence>
<keyword evidence="2" id="KW-1185">Reference proteome</keyword>
<reference evidence="1" key="1">
    <citation type="submission" date="2023-11" db="EMBL/GenBank/DDBJ databases">
        <authorList>
            <person name="Poullet M."/>
        </authorList>
    </citation>
    <scope>NUCLEOTIDE SEQUENCE</scope>
    <source>
        <strain evidence="1">E1834</strain>
    </source>
</reference>
<gene>
    <name evidence="1" type="ORF">MENTE1834_LOCUS6142</name>
</gene>
<evidence type="ECO:0000313" key="2">
    <source>
        <dbReference type="Proteomes" id="UP001497535"/>
    </source>
</evidence>